<dbReference type="InterPro" id="IPR042186">
    <property type="entry name" value="FimD_plug_dom"/>
</dbReference>
<dbReference type="GO" id="GO:0009279">
    <property type="term" value="C:cell outer membrane"/>
    <property type="evidence" value="ECO:0007669"/>
    <property type="project" value="TreeGrafter"/>
</dbReference>
<dbReference type="PANTHER" id="PTHR30451:SF10">
    <property type="entry name" value="OUTER MEMBRANE USHER PROTEIN YFCU-RELATED"/>
    <property type="match status" value="1"/>
</dbReference>
<dbReference type="Pfam" id="PF00577">
    <property type="entry name" value="Usher"/>
    <property type="match status" value="1"/>
</dbReference>
<dbReference type="Gene3D" id="2.60.40.2070">
    <property type="match status" value="1"/>
</dbReference>
<dbReference type="Proteomes" id="UP000234661">
    <property type="component" value="Unassembled WGS sequence"/>
</dbReference>
<dbReference type="InterPro" id="IPR025949">
    <property type="entry name" value="PapC-like_C"/>
</dbReference>
<sequence>LDVRVEEQDGSVQTFSVETAQVPYLTRPGQLRYKMTTGRPRDYNHSTQGPYFATGELSWGLTNAWSLYGGGIFSQDYNSLAVGAGRDMNAFGTLSADVTHASARFPGDKNRQGRSWRLSYSKRFDEINSEVTFAGYRFSERNYLTMGEYLDMRYREGYVGNSKELYTLQATKNFADLRLSTHINWSHQTYWNRPATDRYSVSLNKYFDLGDWRHLSLSLNAARSEFNGRKDDSAYISLTMPFGSGTVGYNGSMSRDRYTQNASWSQRLDNNDYYSINAGNSVGGGEGTRSQMSGYYSHLGNMADVTTNFNWAQSQYSSFGISASGGMTATAEGVALHPGGVQGGTRLMVSTDGVSGVPVGFQGHTNAFGIAVIPGVPNYYRTRAEIDVNRLPDDVESGGTPVVELALTEGAIGFRRFDVLKGSKVVAILSQEDGRHPPFGATVHNAKDRELGMVSDSGLAWLTGVNPDERLTVHWSGSAQCEVVLPRVIPAQQLLLPCKPVTRG</sequence>
<evidence type="ECO:0000259" key="1">
    <source>
        <dbReference type="Pfam" id="PF13953"/>
    </source>
</evidence>
<feature type="non-terminal residue" evidence="2">
    <location>
        <position position="1"/>
    </location>
</feature>
<gene>
    <name evidence="2" type="ORF">CWM85_26945</name>
</gene>
<feature type="domain" description="PapC-like C-terminal" evidence="1">
    <location>
        <begin position="429"/>
        <end position="483"/>
    </location>
</feature>
<dbReference type="GO" id="GO:0015473">
    <property type="term" value="F:fimbrial usher porin activity"/>
    <property type="evidence" value="ECO:0007669"/>
    <property type="project" value="InterPro"/>
</dbReference>
<dbReference type="GO" id="GO:0009297">
    <property type="term" value="P:pilus assembly"/>
    <property type="evidence" value="ECO:0007669"/>
    <property type="project" value="InterPro"/>
</dbReference>
<dbReference type="AlphaFoldDB" id="A0A2J4YNQ7"/>
<evidence type="ECO:0000313" key="2">
    <source>
        <dbReference type="EMBL" id="PLM52440.1"/>
    </source>
</evidence>
<protein>
    <submittedName>
        <fullName evidence="2">PapC/FimD family outer membrane usher protein</fullName>
    </submittedName>
</protein>
<dbReference type="Pfam" id="PF13953">
    <property type="entry name" value="PapC_C"/>
    <property type="match status" value="1"/>
</dbReference>
<reference evidence="2 3" key="1">
    <citation type="submission" date="2017-11" db="EMBL/GenBank/DDBJ databases">
        <authorList>
            <person name="Han C.G."/>
        </authorList>
    </citation>
    <scope>NUCLEOTIDE SEQUENCE [LARGE SCALE GENOMIC DNA]</scope>
    <source>
        <strain evidence="2 3">A2</strain>
    </source>
</reference>
<name>A0A2J4YNQ7_9ENTR</name>
<proteinExistence type="predicted"/>
<dbReference type="PANTHER" id="PTHR30451">
    <property type="entry name" value="OUTER MEMBRANE USHER PROTEIN"/>
    <property type="match status" value="1"/>
</dbReference>
<dbReference type="Gene3D" id="2.60.40.2610">
    <property type="entry name" value="Outer membrane usher protein FimD, plug domain"/>
    <property type="match status" value="1"/>
</dbReference>
<evidence type="ECO:0000313" key="3">
    <source>
        <dbReference type="Proteomes" id="UP000234661"/>
    </source>
</evidence>
<organism evidence="2 3">
    <name type="scientific">Klebsiella michiganensis</name>
    <dbReference type="NCBI Taxonomy" id="1134687"/>
    <lineage>
        <taxon>Bacteria</taxon>
        <taxon>Pseudomonadati</taxon>
        <taxon>Pseudomonadota</taxon>
        <taxon>Gammaproteobacteria</taxon>
        <taxon>Enterobacterales</taxon>
        <taxon>Enterobacteriaceae</taxon>
        <taxon>Klebsiella/Raoultella group</taxon>
        <taxon>Klebsiella</taxon>
    </lineage>
</organism>
<accession>A0A2J4YNQ7</accession>
<dbReference type="InterPro" id="IPR043142">
    <property type="entry name" value="PapC-like_C_sf"/>
</dbReference>
<reference evidence="2 3" key="2">
    <citation type="submission" date="2018-01" db="EMBL/GenBank/DDBJ databases">
        <title>Genomic study of Klebsiella pneumoniae.</title>
        <authorList>
            <person name="Yang Y."/>
            <person name="Bicalho R."/>
        </authorList>
    </citation>
    <scope>NUCLEOTIDE SEQUENCE [LARGE SCALE GENOMIC DNA]</scope>
    <source>
        <strain evidence="2 3">A2</strain>
    </source>
</reference>
<dbReference type="EMBL" id="PIET01001130">
    <property type="protein sequence ID" value="PLM52440.1"/>
    <property type="molecule type" value="Genomic_DNA"/>
</dbReference>
<dbReference type="InterPro" id="IPR000015">
    <property type="entry name" value="Fimb_usher"/>
</dbReference>
<comment type="caution">
    <text evidence="2">The sequence shown here is derived from an EMBL/GenBank/DDBJ whole genome shotgun (WGS) entry which is preliminary data.</text>
</comment>